<sequence>MPANKWRPLEAKKAPWEHRRPPKQVEAAPPVDEAKEQQDILELFRQGRKEMRFEVDKEAVLVQLPEVLQQISLTTAHDQPLPELRKALKFDSKKDKAPAIAKVNESVVMVGIQAYLEARGLISVLPVLDPTQVRTDVNISDCEFLREDVFWFHYDLKEDAHPWAFDKRKRPAFVTSQDFDLSYTNAQLLILCQHVSSAAIADADPSYDILDFSAAKSVSYVELRFEATRFMLFYLDIAAHEATGAFLTANILISFLAFCSYYLVPGSPWRVEVYHGSQNMGTNR</sequence>
<feature type="region of interest" description="Disordered" evidence="1">
    <location>
        <begin position="1"/>
        <end position="34"/>
    </location>
</feature>
<feature type="compositionally biased region" description="Basic and acidic residues" evidence="1">
    <location>
        <begin position="7"/>
        <end position="19"/>
    </location>
</feature>
<accession>A0A1Q9F2T3</accession>
<gene>
    <name evidence="3" type="ORF">AK812_SmicGene1988</name>
</gene>
<comment type="caution">
    <text evidence="3">The sequence shown here is derived from an EMBL/GenBank/DDBJ whole genome shotgun (WGS) entry which is preliminary data.</text>
</comment>
<protein>
    <submittedName>
        <fullName evidence="3">Uncharacterized protein</fullName>
    </submittedName>
</protein>
<dbReference type="OrthoDB" id="421596at2759"/>
<keyword evidence="2" id="KW-1133">Transmembrane helix</keyword>
<feature type="transmembrane region" description="Helical" evidence="2">
    <location>
        <begin position="244"/>
        <end position="264"/>
    </location>
</feature>
<dbReference type="EMBL" id="LSRX01000021">
    <property type="protein sequence ID" value="OLQ13988.1"/>
    <property type="molecule type" value="Genomic_DNA"/>
</dbReference>
<evidence type="ECO:0000313" key="3">
    <source>
        <dbReference type="EMBL" id="OLQ13988.1"/>
    </source>
</evidence>
<evidence type="ECO:0000256" key="1">
    <source>
        <dbReference type="SAM" id="MobiDB-lite"/>
    </source>
</evidence>
<keyword evidence="2" id="KW-0812">Transmembrane</keyword>
<keyword evidence="2" id="KW-0472">Membrane</keyword>
<dbReference type="AlphaFoldDB" id="A0A1Q9F2T3"/>
<proteinExistence type="predicted"/>
<organism evidence="3 4">
    <name type="scientific">Symbiodinium microadriaticum</name>
    <name type="common">Dinoflagellate</name>
    <name type="synonym">Zooxanthella microadriatica</name>
    <dbReference type="NCBI Taxonomy" id="2951"/>
    <lineage>
        <taxon>Eukaryota</taxon>
        <taxon>Sar</taxon>
        <taxon>Alveolata</taxon>
        <taxon>Dinophyceae</taxon>
        <taxon>Suessiales</taxon>
        <taxon>Symbiodiniaceae</taxon>
        <taxon>Symbiodinium</taxon>
    </lineage>
</organism>
<name>A0A1Q9F2T3_SYMMI</name>
<keyword evidence="4" id="KW-1185">Reference proteome</keyword>
<evidence type="ECO:0000313" key="4">
    <source>
        <dbReference type="Proteomes" id="UP000186817"/>
    </source>
</evidence>
<evidence type="ECO:0000256" key="2">
    <source>
        <dbReference type="SAM" id="Phobius"/>
    </source>
</evidence>
<reference evidence="3 4" key="1">
    <citation type="submission" date="2016-02" db="EMBL/GenBank/DDBJ databases">
        <title>Genome analysis of coral dinoflagellate symbionts highlights evolutionary adaptations to a symbiotic lifestyle.</title>
        <authorList>
            <person name="Aranda M."/>
            <person name="Li Y."/>
            <person name="Liew Y.J."/>
            <person name="Baumgarten S."/>
            <person name="Simakov O."/>
            <person name="Wilson M."/>
            <person name="Piel J."/>
            <person name="Ashoor H."/>
            <person name="Bougouffa S."/>
            <person name="Bajic V.B."/>
            <person name="Ryu T."/>
            <person name="Ravasi T."/>
            <person name="Bayer T."/>
            <person name="Micklem G."/>
            <person name="Kim H."/>
            <person name="Bhak J."/>
            <person name="Lajeunesse T.C."/>
            <person name="Voolstra C.R."/>
        </authorList>
    </citation>
    <scope>NUCLEOTIDE SEQUENCE [LARGE SCALE GENOMIC DNA]</scope>
    <source>
        <strain evidence="3 4">CCMP2467</strain>
    </source>
</reference>
<dbReference type="Proteomes" id="UP000186817">
    <property type="component" value="Unassembled WGS sequence"/>
</dbReference>